<dbReference type="STRING" id="5364.A0A5C3N110"/>
<dbReference type="OrthoDB" id="432685at2759"/>
<feature type="compositionally biased region" description="Pro residues" evidence="1">
    <location>
        <begin position="164"/>
        <end position="174"/>
    </location>
</feature>
<feature type="compositionally biased region" description="Low complexity" evidence="1">
    <location>
        <begin position="243"/>
        <end position="252"/>
    </location>
</feature>
<sequence length="971" mass="107397">MDMLYGRHRRSIVDIEGELLRIFYEHPESHENDHGQPVIPAHHLVDVFRTYSENHDGLELITTEEEEQLNQLIESNPGLEVTPQVLLEFIAMRAAAKAHEEAEAGNSHNESEQQEGQEREEESGSGSDGERGRSEYWEGRSGYHSRSSSEDSAGTSVYRSRPPSRGPPLPPKTPSNPSTPFDASRRQRTTPLGPPSSWTAKRPTPASRRRSVDGGHSRAMSDSEFTSDSPSSHSNRSGRRSRAPSNPSSPKSHSTPTLPTLDSFTDAPPSSFSRPPSRPQSRSESRTSQRSNSFGSRMFRTPSPHGDDPRLGPGITPPSPEIDISSHVFRRRGSQQQDAHEDLSHGVNSLPMPRGSDSDDSDSDNEDRTLGLVMDRSAASSLVSLEPNERLEALQKTNQEMGRKLMEAERMLQLRLNEHELELEEMQGRLEEAKSELSATKREEKELRAKEKQNSSQILALESEIAKLQKSLDNSRTAYQSLQKQYQEQCAESERYRNALRRRDEEIKDLQEASALQSLEAQKLLRESDNYEERINFLEAELVAAQQTHAQLEEQKQENMLLKETIDRMRFDMDELRTSATSHTQGASGTGASAKNTISKSLGAELLGKMKDVMWSGDEEEEESGNEGEESEATTAVEETESSGTEGEDVIQTIITRTKKRVARSGKVEKVNVQEVKEYTEEATQYEPSEFFACGSTQTDPEPKVFTASTDVQTEAPPAQGEIQTETEPLPAPVAKVTVDVDVQTDLVAAAVSTHDEDALASSSSTASPPTPKALVPDLPPSYSQTQEDEKALRIAAETLHKWHPGVTGPFETVATGVSEDAIEEWKALKKELGVDCIVIDKIIEDSPKTGENRSPKDHKRRKSGRFYNIYNTYVYGSKDGNDSSIPGGVATQVLLCVGVSALCLLAMRPMIAPHAYVHTGPSYYDRMAWNSFNAMYPHAEGFSPDGTAAVWNLFGRLGGGAARIARGWPT</sequence>
<feature type="region of interest" description="Disordered" evidence="1">
    <location>
        <begin position="756"/>
        <end position="789"/>
    </location>
</feature>
<protein>
    <submittedName>
        <fullName evidence="2">Uncharacterized protein</fullName>
    </submittedName>
</protein>
<evidence type="ECO:0000313" key="3">
    <source>
        <dbReference type="Proteomes" id="UP000305948"/>
    </source>
</evidence>
<gene>
    <name evidence="2" type="ORF">OE88DRAFT_1702542</name>
</gene>
<organism evidence="2 3">
    <name type="scientific">Heliocybe sulcata</name>
    <dbReference type="NCBI Taxonomy" id="5364"/>
    <lineage>
        <taxon>Eukaryota</taxon>
        <taxon>Fungi</taxon>
        <taxon>Dikarya</taxon>
        <taxon>Basidiomycota</taxon>
        <taxon>Agaricomycotina</taxon>
        <taxon>Agaricomycetes</taxon>
        <taxon>Gloeophyllales</taxon>
        <taxon>Gloeophyllaceae</taxon>
        <taxon>Heliocybe</taxon>
    </lineage>
</organism>
<feature type="compositionally biased region" description="Acidic residues" evidence="1">
    <location>
        <begin position="112"/>
        <end position="123"/>
    </location>
</feature>
<feature type="region of interest" description="Disordered" evidence="1">
    <location>
        <begin position="713"/>
        <end position="732"/>
    </location>
</feature>
<feature type="compositionally biased region" description="Low complexity" evidence="1">
    <location>
        <begin position="268"/>
        <end position="280"/>
    </location>
</feature>
<feature type="compositionally biased region" description="Polar residues" evidence="1">
    <location>
        <begin position="144"/>
        <end position="158"/>
    </location>
</feature>
<feature type="region of interest" description="Disordered" evidence="1">
    <location>
        <begin position="432"/>
        <end position="455"/>
    </location>
</feature>
<name>A0A5C3N110_9AGAM</name>
<dbReference type="Proteomes" id="UP000305948">
    <property type="component" value="Unassembled WGS sequence"/>
</dbReference>
<dbReference type="EMBL" id="ML213515">
    <property type="protein sequence ID" value="TFK49718.1"/>
    <property type="molecule type" value="Genomic_DNA"/>
</dbReference>
<feature type="compositionally biased region" description="Basic and acidic residues" evidence="1">
    <location>
        <begin position="210"/>
        <end position="221"/>
    </location>
</feature>
<feature type="compositionally biased region" description="Basic and acidic residues" evidence="1">
    <location>
        <begin position="432"/>
        <end position="453"/>
    </location>
</feature>
<accession>A0A5C3N110</accession>
<evidence type="ECO:0000313" key="2">
    <source>
        <dbReference type="EMBL" id="TFK49718.1"/>
    </source>
</evidence>
<keyword evidence="3" id="KW-1185">Reference proteome</keyword>
<feature type="compositionally biased region" description="Acidic residues" evidence="1">
    <location>
        <begin position="617"/>
        <end position="649"/>
    </location>
</feature>
<dbReference type="AlphaFoldDB" id="A0A5C3N110"/>
<feature type="region of interest" description="Disordered" evidence="1">
    <location>
        <begin position="98"/>
        <end position="372"/>
    </location>
</feature>
<feature type="compositionally biased region" description="Polar residues" evidence="1">
    <location>
        <begin position="253"/>
        <end position="263"/>
    </location>
</feature>
<proteinExistence type="predicted"/>
<feature type="compositionally biased region" description="Low complexity" evidence="1">
    <location>
        <begin position="222"/>
        <end position="235"/>
    </location>
</feature>
<feature type="region of interest" description="Disordered" evidence="1">
    <location>
        <begin position="617"/>
        <end position="650"/>
    </location>
</feature>
<evidence type="ECO:0000256" key="1">
    <source>
        <dbReference type="SAM" id="MobiDB-lite"/>
    </source>
</evidence>
<reference evidence="2 3" key="1">
    <citation type="journal article" date="2019" name="Nat. Ecol. Evol.">
        <title>Megaphylogeny resolves global patterns of mushroom evolution.</title>
        <authorList>
            <person name="Varga T."/>
            <person name="Krizsan K."/>
            <person name="Foldi C."/>
            <person name="Dima B."/>
            <person name="Sanchez-Garcia M."/>
            <person name="Sanchez-Ramirez S."/>
            <person name="Szollosi G.J."/>
            <person name="Szarkandi J.G."/>
            <person name="Papp V."/>
            <person name="Albert L."/>
            <person name="Andreopoulos W."/>
            <person name="Angelini C."/>
            <person name="Antonin V."/>
            <person name="Barry K.W."/>
            <person name="Bougher N.L."/>
            <person name="Buchanan P."/>
            <person name="Buyck B."/>
            <person name="Bense V."/>
            <person name="Catcheside P."/>
            <person name="Chovatia M."/>
            <person name="Cooper J."/>
            <person name="Damon W."/>
            <person name="Desjardin D."/>
            <person name="Finy P."/>
            <person name="Geml J."/>
            <person name="Haridas S."/>
            <person name="Hughes K."/>
            <person name="Justo A."/>
            <person name="Karasinski D."/>
            <person name="Kautmanova I."/>
            <person name="Kiss B."/>
            <person name="Kocsube S."/>
            <person name="Kotiranta H."/>
            <person name="LaButti K.M."/>
            <person name="Lechner B.E."/>
            <person name="Liimatainen K."/>
            <person name="Lipzen A."/>
            <person name="Lukacs Z."/>
            <person name="Mihaltcheva S."/>
            <person name="Morgado L.N."/>
            <person name="Niskanen T."/>
            <person name="Noordeloos M.E."/>
            <person name="Ohm R.A."/>
            <person name="Ortiz-Santana B."/>
            <person name="Ovrebo C."/>
            <person name="Racz N."/>
            <person name="Riley R."/>
            <person name="Savchenko A."/>
            <person name="Shiryaev A."/>
            <person name="Soop K."/>
            <person name="Spirin V."/>
            <person name="Szebenyi C."/>
            <person name="Tomsovsky M."/>
            <person name="Tulloss R.E."/>
            <person name="Uehling J."/>
            <person name="Grigoriev I.V."/>
            <person name="Vagvolgyi C."/>
            <person name="Papp T."/>
            <person name="Martin F.M."/>
            <person name="Miettinen O."/>
            <person name="Hibbett D.S."/>
            <person name="Nagy L.G."/>
        </authorList>
    </citation>
    <scope>NUCLEOTIDE SEQUENCE [LARGE SCALE GENOMIC DNA]</scope>
    <source>
        <strain evidence="2 3">OMC1185</strain>
    </source>
</reference>
<feature type="compositionally biased region" description="Basic and acidic residues" evidence="1">
    <location>
        <begin position="128"/>
        <end position="138"/>
    </location>
</feature>